<proteinExistence type="predicted"/>
<gene>
    <name evidence="3" type="primary">cmr1</name>
    <name evidence="3" type="ORF">GTO89_03190</name>
</gene>
<protein>
    <submittedName>
        <fullName evidence="3">Type III-B CRISPR module RAMP protein Cmr1</fullName>
    </submittedName>
</protein>
<dbReference type="InterPro" id="IPR007522">
    <property type="entry name" value="CRISPR-assoc_prot_TM1795"/>
</dbReference>
<dbReference type="RefSeq" id="WP_161260623.1">
    <property type="nucleotide sequence ID" value="NZ_JAFBDC010000002.1"/>
</dbReference>
<keyword evidence="4" id="KW-1185">Reference proteome</keyword>
<dbReference type="EMBL" id="WXEX01000002">
    <property type="protein sequence ID" value="MZP42040.1"/>
    <property type="molecule type" value="Genomic_DNA"/>
</dbReference>
<dbReference type="OrthoDB" id="190500at2"/>
<feature type="domain" description="CRISPR type III-associated protein" evidence="2">
    <location>
        <begin position="9"/>
        <end position="174"/>
    </location>
</feature>
<accession>A0A845LAT3</accession>
<evidence type="ECO:0000313" key="3">
    <source>
        <dbReference type="EMBL" id="MZP42040.1"/>
    </source>
</evidence>
<keyword evidence="1" id="KW-0051">Antiviral defense</keyword>
<dbReference type="Pfam" id="PF03787">
    <property type="entry name" value="RAMPs"/>
    <property type="match status" value="1"/>
</dbReference>
<dbReference type="Proteomes" id="UP000471031">
    <property type="component" value="Unassembled WGS sequence"/>
</dbReference>
<comment type="caution">
    <text evidence="3">The sequence shown here is derived from an EMBL/GenBank/DDBJ whole genome shotgun (WGS) entry which is preliminary data.</text>
</comment>
<evidence type="ECO:0000313" key="4">
    <source>
        <dbReference type="Proteomes" id="UP000471031"/>
    </source>
</evidence>
<reference evidence="3 4" key="1">
    <citation type="submission" date="2020-01" db="EMBL/GenBank/DDBJ databases">
        <title>Whole genome sequence of Heliobacterium gestii DSM 11169.</title>
        <authorList>
            <person name="Kyndt J.A."/>
            <person name="Meyer T.E."/>
        </authorList>
    </citation>
    <scope>NUCLEOTIDE SEQUENCE [LARGE SCALE GENOMIC DNA]</scope>
    <source>
        <strain evidence="3 4">DSM 11169</strain>
    </source>
</reference>
<evidence type="ECO:0000259" key="2">
    <source>
        <dbReference type="Pfam" id="PF03787"/>
    </source>
</evidence>
<evidence type="ECO:0000256" key="1">
    <source>
        <dbReference type="ARBA" id="ARBA00023118"/>
    </source>
</evidence>
<dbReference type="AlphaFoldDB" id="A0A845LAT3"/>
<sequence>MNRFEATYRITTPMFIAGADIDTAELRPPSVKGALRFWFRGLALSNSNFWQDIKYREARLFGSTDFGQAGFLMKLSFETDTEDNTEKRGTTWSHGVGIRYLGYGLNQPKQGGSNSRPYLKEGIVFTVTLLIKKNKTENKNVSDEDIQLIRKSLIALGLFGGLGSRSRRGFGSLSLEKLLHNDESVWQPPTNEHELKARILEILPSAKLSSVLPEYTAFSRHSRIFIVKNDLDVKHNSDVKNDSGSLKLLNYIGKKLMDYRSNRLSGPSKTGSAVGGKPVRRFIADCQCVLRGDKPPERVAFGLPHNYWFPKSEYKVDVNAERHDRRASPLFIHIHRLTAKLYVAVVILMPARFLPDDEKIKINDKAVPLSPDVERYQVVRDFMDRFPDRLEVIEQ</sequence>
<dbReference type="GO" id="GO:0051607">
    <property type="term" value="P:defense response to virus"/>
    <property type="evidence" value="ECO:0007669"/>
    <property type="project" value="UniProtKB-KW"/>
</dbReference>
<dbReference type="InterPro" id="IPR005537">
    <property type="entry name" value="RAMP_III_fam"/>
</dbReference>
<organism evidence="3 4">
    <name type="scientific">Heliomicrobium gestii</name>
    <name type="common">Heliobacterium gestii</name>
    <dbReference type="NCBI Taxonomy" id="2699"/>
    <lineage>
        <taxon>Bacteria</taxon>
        <taxon>Bacillati</taxon>
        <taxon>Bacillota</taxon>
        <taxon>Clostridia</taxon>
        <taxon>Eubacteriales</taxon>
        <taxon>Heliobacteriaceae</taxon>
        <taxon>Heliomicrobium</taxon>
    </lineage>
</organism>
<dbReference type="NCBIfam" id="TIGR01894">
    <property type="entry name" value="cas_TM1795_cmr1"/>
    <property type="match status" value="1"/>
</dbReference>
<name>A0A845LAT3_HELGE</name>